<accession>A0A8H8CGS5</accession>
<name>A0A8H8CGS5_PSICU</name>
<protein>
    <recommendedName>
        <fullName evidence="3">F-box domain-containing protein</fullName>
    </recommendedName>
</protein>
<sequence length="722" mass="79495">MPSVCDTNLVMTTISMISATSRPSSPPLTPVVSESSPISLLSAELLTLILDFTLTSAYSSDAFACGPDDDSVFLAARLTASLSSVCALWRAVVLGNPLWHDTISLVPPMWNRNLQKGLQRVKVQIERSSQVPLDLRIFGHADYTTCSAYNKRNRRSNDSSTSSQKMDQEAHETPKWKEYKPLFELLGPHLSRCRSLQLRGVFAKPTSSISFSFISKFLDTDMPLLETFIFEADLSHYDDLMSSPLSLFRSAPRLKQLRMVGVGISRFSLPSNAQSLTSLHLSRSSSSSSYDFTAFSSLSAVLSSCPALHTLAVYDEVLRSFPGYSSFFSCPVPSLEVVMILGNMLSVSELLLFLDAPNLKEVVIAPIVPSDLNLLMNVVQPGWDANDQNATPDAIVLPSDVRSKLKFPNLRTLTLAPAHPEAVDALTLASACFPFVEHLILANIYLSPFKMLFAGGLGAADLEDGLEVDGGGGSSEEFAEWDNECDRDSDDEGANDAHVRHAANGDSKLNADSAHDIDSDSDTGATTHNPANPVAGSNANDGERVARRRTLFPNMLTLSLTAVDGRYAQAIRDVQVLRGFGFEDAARASCGEQYQSYLKKQKRKKWRSKHSAARKRLLALTRGAGGACVPLHAVYLDTESHVRVGEAAYVWNEFGHDYDWLENSGQEDGEAEDMHKGKKKDELRDYDRYVLKADAWEARRRMALFAQTKDLYVGQPQDFDDY</sequence>
<feature type="compositionally biased region" description="Acidic residues" evidence="1">
    <location>
        <begin position="477"/>
        <end position="494"/>
    </location>
</feature>
<proteinExistence type="predicted"/>
<dbReference type="Gene3D" id="3.80.10.10">
    <property type="entry name" value="Ribonuclease Inhibitor"/>
    <property type="match status" value="1"/>
</dbReference>
<dbReference type="InterPro" id="IPR032675">
    <property type="entry name" value="LRR_dom_sf"/>
</dbReference>
<gene>
    <name evidence="2" type="ORF">JR316_010896</name>
</gene>
<dbReference type="EMBL" id="JAFIQS010000012">
    <property type="protein sequence ID" value="KAG5164390.1"/>
    <property type="molecule type" value="Genomic_DNA"/>
</dbReference>
<feature type="region of interest" description="Disordered" evidence="1">
    <location>
        <begin position="468"/>
        <end position="544"/>
    </location>
</feature>
<dbReference type="AlphaFoldDB" id="A0A8H8CGS5"/>
<dbReference type="SUPFAM" id="SSF52047">
    <property type="entry name" value="RNI-like"/>
    <property type="match status" value="1"/>
</dbReference>
<feature type="region of interest" description="Disordered" evidence="1">
    <location>
        <begin position="152"/>
        <end position="173"/>
    </location>
</feature>
<evidence type="ECO:0000313" key="2">
    <source>
        <dbReference type="EMBL" id="KAG5164390.1"/>
    </source>
</evidence>
<feature type="compositionally biased region" description="Polar residues" evidence="1">
    <location>
        <begin position="523"/>
        <end position="540"/>
    </location>
</feature>
<evidence type="ECO:0000256" key="1">
    <source>
        <dbReference type="SAM" id="MobiDB-lite"/>
    </source>
</evidence>
<reference evidence="2" key="1">
    <citation type="submission" date="2021-02" db="EMBL/GenBank/DDBJ databases">
        <title>Psilocybe cubensis genome.</title>
        <authorList>
            <person name="Mckernan K.J."/>
            <person name="Crawford S."/>
            <person name="Trippe A."/>
            <person name="Kane L.T."/>
            <person name="Mclaughlin S."/>
        </authorList>
    </citation>
    <scope>NUCLEOTIDE SEQUENCE [LARGE SCALE GENOMIC DNA]</scope>
    <source>
        <strain evidence="2">MGC-MH-2018</strain>
    </source>
</reference>
<comment type="caution">
    <text evidence="2">The sequence shown here is derived from an EMBL/GenBank/DDBJ whole genome shotgun (WGS) entry which is preliminary data.</text>
</comment>
<organism evidence="2">
    <name type="scientific">Psilocybe cubensis</name>
    <name type="common">Psychedelic mushroom</name>
    <name type="synonym">Stropharia cubensis</name>
    <dbReference type="NCBI Taxonomy" id="181762"/>
    <lineage>
        <taxon>Eukaryota</taxon>
        <taxon>Fungi</taxon>
        <taxon>Dikarya</taxon>
        <taxon>Basidiomycota</taxon>
        <taxon>Agaricomycotina</taxon>
        <taxon>Agaricomycetes</taxon>
        <taxon>Agaricomycetidae</taxon>
        <taxon>Agaricales</taxon>
        <taxon>Agaricineae</taxon>
        <taxon>Strophariaceae</taxon>
        <taxon>Psilocybe</taxon>
    </lineage>
</organism>
<evidence type="ECO:0008006" key="3">
    <source>
        <dbReference type="Google" id="ProtNLM"/>
    </source>
</evidence>